<feature type="region of interest" description="Disordered" evidence="1">
    <location>
        <begin position="82"/>
        <end position="112"/>
    </location>
</feature>
<feature type="compositionally biased region" description="Low complexity" evidence="1">
    <location>
        <begin position="484"/>
        <end position="495"/>
    </location>
</feature>
<feature type="compositionally biased region" description="Polar residues" evidence="1">
    <location>
        <begin position="588"/>
        <end position="600"/>
    </location>
</feature>
<dbReference type="Proteomes" id="UP001465976">
    <property type="component" value="Unassembled WGS sequence"/>
</dbReference>
<feature type="compositionally biased region" description="Basic and acidic residues" evidence="1">
    <location>
        <begin position="386"/>
        <end position="396"/>
    </location>
</feature>
<feature type="compositionally biased region" description="Polar residues" evidence="1">
    <location>
        <begin position="89"/>
        <end position="110"/>
    </location>
</feature>
<feature type="compositionally biased region" description="Polar residues" evidence="1">
    <location>
        <begin position="457"/>
        <end position="472"/>
    </location>
</feature>
<evidence type="ECO:0000256" key="1">
    <source>
        <dbReference type="SAM" id="MobiDB-lite"/>
    </source>
</evidence>
<sequence length="802" mass="86779">MFSSRGSSNFANNRPLSASEHSKNFAGQGPTGVSVRISRGPSHSSNPYTAQAYFDVGYHDIDGSHQPRRTSWFNMIPDPTKHFHFPGHGNNTSRGNTEAPQPRPKTSSFSIYPGLSKDRFIYEASNSEFSSSSTSLTPLPFSPALSTDSIDTLRSPDSPIDEPLPSQNRPPSRSSTTTPAGSNGASTFPLHIPALAQAQSQSQSSYIPFMTSEPQSELDQLSRNTEMNAGNRYHPEAGGNPHSAIPIPMEHRDIPTQIYRDMPLRSSPEPREGAAFGATAGPGNARESSPSYSIPHSRNSIPFNQSPSEIQRRRSSYFPPVIPPGQLEPSISQSTTSTLDPNHPLLAPPAQEPVSGLFEGPRSDSEGSTATLESIRRSPPQSYTRSRRDSGVDRHLASSTMPPGIGISSVNPVTTSGTAQGSPGRSRVESFNVSSTAQYHQSSPPLPHSHAQPPVVPSTNTFTTPVAQGQSSFPPPHVPSHLHPAVPAANVNIPPNTVPPPRSRPQAVTITTVSESGSSASERTLDDSPPPTQPPVLMLDTRQRNSNNITSTPAHGSGAPVPAGRTRTTSLSGIPPPVFNMAPPQMPTRLSPNSLSQVNAQVDPRASRTPSPPQSMNSNPMHVMPPAELRSRTPGPKRSHSDSDNPIYAAATLRSATPFRTEFAPNVANPPSNSMPPPPPEPRRRYSDEQQTFSRAPVRPTIDTMPSRTVRWNKDLICPSPILACHRRKGWFNRRGDQLWTNGGSYRTCPTGQEYPPDLDSYPEFGEGWMNEEGVKIDMMHRLIPKVPKRSALKQPRAANHA</sequence>
<feature type="compositionally biased region" description="Polar residues" evidence="1">
    <location>
        <begin position="329"/>
        <end position="340"/>
    </location>
</feature>
<feature type="region of interest" description="Disordered" evidence="1">
    <location>
        <begin position="129"/>
        <end position="188"/>
    </location>
</feature>
<comment type="caution">
    <text evidence="2">The sequence shown here is derived from an EMBL/GenBank/DDBJ whole genome shotgun (WGS) entry which is preliminary data.</text>
</comment>
<feature type="compositionally biased region" description="Polar residues" evidence="1">
    <location>
        <begin position="165"/>
        <end position="186"/>
    </location>
</feature>
<organism evidence="2 3">
    <name type="scientific">Marasmius crinis-equi</name>
    <dbReference type="NCBI Taxonomy" id="585013"/>
    <lineage>
        <taxon>Eukaryota</taxon>
        <taxon>Fungi</taxon>
        <taxon>Dikarya</taxon>
        <taxon>Basidiomycota</taxon>
        <taxon>Agaricomycotina</taxon>
        <taxon>Agaricomycetes</taxon>
        <taxon>Agaricomycetidae</taxon>
        <taxon>Agaricales</taxon>
        <taxon>Marasmiineae</taxon>
        <taxon>Marasmiaceae</taxon>
        <taxon>Marasmius</taxon>
    </lineage>
</organism>
<feature type="region of interest" description="Disordered" evidence="1">
    <location>
        <begin position="662"/>
        <end position="702"/>
    </location>
</feature>
<proteinExistence type="predicted"/>
<evidence type="ECO:0000313" key="3">
    <source>
        <dbReference type="Proteomes" id="UP001465976"/>
    </source>
</evidence>
<dbReference type="EMBL" id="JBAHYK010000085">
    <property type="protein sequence ID" value="KAL0578770.1"/>
    <property type="molecule type" value="Genomic_DNA"/>
</dbReference>
<feature type="compositionally biased region" description="Polar residues" evidence="1">
    <location>
        <begin position="544"/>
        <end position="554"/>
    </location>
</feature>
<name>A0ABR3FTV8_9AGAR</name>
<feature type="compositionally biased region" description="Polar residues" evidence="1">
    <location>
        <begin position="506"/>
        <end position="522"/>
    </location>
</feature>
<feature type="region of interest" description="Disordered" evidence="1">
    <location>
        <begin position="1"/>
        <end position="48"/>
    </location>
</feature>
<feature type="compositionally biased region" description="Polar residues" evidence="1">
    <location>
        <begin position="1"/>
        <end position="16"/>
    </location>
</feature>
<feature type="region of interest" description="Disordered" evidence="1">
    <location>
        <begin position="228"/>
        <end position="248"/>
    </location>
</feature>
<protein>
    <submittedName>
        <fullName evidence="2">Uncharacterized protein</fullName>
    </submittedName>
</protein>
<feature type="region of interest" description="Disordered" evidence="1">
    <location>
        <begin position="262"/>
        <end position="646"/>
    </location>
</feature>
<gene>
    <name evidence="2" type="ORF">V5O48_003223</name>
</gene>
<evidence type="ECO:0000313" key="2">
    <source>
        <dbReference type="EMBL" id="KAL0578770.1"/>
    </source>
</evidence>
<feature type="compositionally biased region" description="Polar residues" evidence="1">
    <location>
        <begin position="286"/>
        <end position="309"/>
    </location>
</feature>
<feature type="compositionally biased region" description="Polar residues" evidence="1">
    <location>
        <begin position="408"/>
        <end position="443"/>
    </location>
</feature>
<accession>A0ABR3FTV8</accession>
<reference evidence="2 3" key="1">
    <citation type="submission" date="2024-02" db="EMBL/GenBank/DDBJ databases">
        <title>A draft genome for the cacao thread blight pathogen Marasmius crinis-equi.</title>
        <authorList>
            <person name="Cohen S.P."/>
            <person name="Baruah I.K."/>
            <person name="Amoako-Attah I."/>
            <person name="Bukari Y."/>
            <person name="Meinhardt L.W."/>
            <person name="Bailey B.A."/>
        </authorList>
    </citation>
    <scope>NUCLEOTIDE SEQUENCE [LARGE SCALE GENOMIC DNA]</scope>
    <source>
        <strain evidence="2 3">GH-76</strain>
    </source>
</reference>
<feature type="compositionally biased region" description="Low complexity" evidence="1">
    <location>
        <begin position="129"/>
        <end position="147"/>
    </location>
</feature>
<keyword evidence="3" id="KW-1185">Reference proteome</keyword>